<feature type="compositionally biased region" description="Polar residues" evidence="1">
    <location>
        <begin position="21"/>
        <end position="45"/>
    </location>
</feature>
<evidence type="ECO:0000313" key="5">
    <source>
        <dbReference type="Proteomes" id="UP001168478"/>
    </source>
</evidence>
<evidence type="ECO:0000313" key="4">
    <source>
        <dbReference type="Proteomes" id="UP001167831"/>
    </source>
</evidence>
<dbReference type="AlphaFoldDB" id="A0AAW7JHM4"/>
<evidence type="ECO:0000256" key="1">
    <source>
        <dbReference type="SAM" id="MobiDB-lite"/>
    </source>
</evidence>
<accession>A0AAW7JHM4</accession>
<dbReference type="Proteomes" id="UP001167831">
    <property type="component" value="Unassembled WGS sequence"/>
</dbReference>
<reference evidence="3" key="1">
    <citation type="submission" date="2023-06" db="EMBL/GenBank/DDBJ databases">
        <authorList>
            <person name="Zeman M."/>
            <person name="Kubasova T."/>
            <person name="Jahodarova E."/>
            <person name="Nykrynova M."/>
            <person name="Rychlik I."/>
        </authorList>
    </citation>
    <scope>NUCLEOTIDE SEQUENCE</scope>
    <source>
        <strain evidence="3">ET15</strain>
        <strain evidence="2">ET37</strain>
    </source>
</reference>
<evidence type="ECO:0000313" key="3">
    <source>
        <dbReference type="EMBL" id="MDN0024397.1"/>
    </source>
</evidence>
<gene>
    <name evidence="2" type="ORF">QVN81_02500</name>
    <name evidence="3" type="ORF">QVN84_02495</name>
</gene>
<organism evidence="3 5">
    <name type="scientific">Leyella lascolaii</name>
    <dbReference type="NCBI Taxonomy" id="1776379"/>
    <lineage>
        <taxon>Bacteria</taxon>
        <taxon>Pseudomonadati</taxon>
        <taxon>Bacteroidota</taxon>
        <taxon>Bacteroidia</taxon>
        <taxon>Bacteroidales</taxon>
        <taxon>Prevotellaceae</taxon>
        <taxon>Leyella</taxon>
    </lineage>
</organism>
<protein>
    <submittedName>
        <fullName evidence="3">Uncharacterized protein</fullName>
    </submittedName>
</protein>
<dbReference type="EMBL" id="JAUEIE010000001">
    <property type="protein sequence ID" value="MDN0021900.1"/>
    <property type="molecule type" value="Genomic_DNA"/>
</dbReference>
<evidence type="ECO:0000313" key="2">
    <source>
        <dbReference type="EMBL" id="MDN0021900.1"/>
    </source>
</evidence>
<reference evidence="3" key="2">
    <citation type="submission" date="2023-08" db="EMBL/GenBank/DDBJ databases">
        <title>Identification and characterization of horizontal gene transfer across gut microbiota members of farm animals based on homology search.</title>
        <authorList>
            <person name="Schwarzerova J."/>
            <person name="Nykrynova M."/>
            <person name="Jureckova K."/>
            <person name="Cejkova D."/>
            <person name="Rychlik I."/>
        </authorList>
    </citation>
    <scope>NUCLEOTIDE SEQUENCE</scope>
    <source>
        <strain evidence="3">ET15</strain>
        <strain evidence="2">ET37</strain>
    </source>
</reference>
<dbReference type="RefSeq" id="WP_289824613.1">
    <property type="nucleotide sequence ID" value="NZ_JAUEIE010000001.1"/>
</dbReference>
<proteinExistence type="predicted"/>
<feature type="region of interest" description="Disordered" evidence="1">
    <location>
        <begin position="1"/>
        <end position="45"/>
    </location>
</feature>
<dbReference type="Proteomes" id="UP001168478">
    <property type="component" value="Unassembled WGS sequence"/>
</dbReference>
<name>A0AAW7JHM4_9BACT</name>
<sequence length="45" mass="5089">MKKTHYYNIKAPTGEEKSKRQPFNSNKPENGNKSSAKQTTGCKCK</sequence>
<keyword evidence="4" id="KW-1185">Reference proteome</keyword>
<dbReference type="EMBL" id="JAUEIF010000001">
    <property type="protein sequence ID" value="MDN0024397.1"/>
    <property type="molecule type" value="Genomic_DNA"/>
</dbReference>
<comment type="caution">
    <text evidence="3">The sequence shown here is derived from an EMBL/GenBank/DDBJ whole genome shotgun (WGS) entry which is preliminary data.</text>
</comment>